<dbReference type="EMBL" id="SIXH01000120">
    <property type="protein sequence ID" value="TBO58723.1"/>
    <property type="molecule type" value="Genomic_DNA"/>
</dbReference>
<gene>
    <name evidence="3" type="ORF">EYS09_15900</name>
</gene>
<feature type="domain" description="Solute-binding protein family 5" evidence="2">
    <location>
        <begin position="81"/>
        <end position="463"/>
    </location>
</feature>
<comment type="caution">
    <text evidence="3">The sequence shown here is derived from an EMBL/GenBank/DDBJ whole genome shotgun (WGS) entry which is preliminary data.</text>
</comment>
<dbReference type="InterPro" id="IPR000914">
    <property type="entry name" value="SBP_5_dom"/>
</dbReference>
<accession>A0A4Q9HUD5</accession>
<dbReference type="Pfam" id="PF00496">
    <property type="entry name" value="SBP_bac_5"/>
    <property type="match status" value="1"/>
</dbReference>
<keyword evidence="4" id="KW-1185">Reference proteome</keyword>
<dbReference type="GO" id="GO:0042597">
    <property type="term" value="C:periplasmic space"/>
    <property type="evidence" value="ECO:0007669"/>
    <property type="project" value="UniProtKB-ARBA"/>
</dbReference>
<dbReference type="PIRSF" id="PIRSF002741">
    <property type="entry name" value="MppA"/>
    <property type="match status" value="1"/>
</dbReference>
<name>A0A4Q9HUD5_STRKA</name>
<proteinExistence type="predicted"/>
<dbReference type="GO" id="GO:0015833">
    <property type="term" value="P:peptide transport"/>
    <property type="evidence" value="ECO:0007669"/>
    <property type="project" value="TreeGrafter"/>
</dbReference>
<evidence type="ECO:0000313" key="4">
    <source>
        <dbReference type="Proteomes" id="UP000292452"/>
    </source>
</evidence>
<dbReference type="InterPro" id="IPR030678">
    <property type="entry name" value="Peptide/Ni-bd"/>
</dbReference>
<feature type="signal peptide" evidence="1">
    <location>
        <begin position="1"/>
        <end position="22"/>
    </location>
</feature>
<dbReference type="Gene3D" id="3.90.76.10">
    <property type="entry name" value="Dipeptide-binding Protein, Domain 1"/>
    <property type="match status" value="1"/>
</dbReference>
<dbReference type="GO" id="GO:1904680">
    <property type="term" value="F:peptide transmembrane transporter activity"/>
    <property type="evidence" value="ECO:0007669"/>
    <property type="project" value="TreeGrafter"/>
</dbReference>
<feature type="chain" id="PRO_5039201102" evidence="1">
    <location>
        <begin position="23"/>
        <end position="542"/>
    </location>
</feature>
<dbReference type="RefSeq" id="WP_131123753.1">
    <property type="nucleotide sequence ID" value="NZ_SIXH01000120.1"/>
</dbReference>
<dbReference type="SUPFAM" id="SSF53850">
    <property type="entry name" value="Periplasmic binding protein-like II"/>
    <property type="match status" value="1"/>
</dbReference>
<keyword evidence="1" id="KW-0732">Signal</keyword>
<evidence type="ECO:0000259" key="2">
    <source>
        <dbReference type="Pfam" id="PF00496"/>
    </source>
</evidence>
<dbReference type="AlphaFoldDB" id="A0A4Q9HUD5"/>
<dbReference type="PANTHER" id="PTHR30290:SF83">
    <property type="entry name" value="ABC TRANSPORTER SUBSTRATE-BINDING PROTEIN"/>
    <property type="match status" value="1"/>
</dbReference>
<dbReference type="CDD" id="cd00995">
    <property type="entry name" value="PBP2_NikA_DppA_OppA_like"/>
    <property type="match status" value="1"/>
</dbReference>
<reference evidence="3 4" key="1">
    <citation type="submission" date="2019-02" db="EMBL/GenBank/DDBJ databases">
        <title>Draft Genome Sequence of Streptomyces sp. AM-2504, identified by 16S rRNA comparative analysis as a Streptomyces Kasugaensis strain.</title>
        <authorList>
            <person name="Napolioni V."/>
            <person name="Giuliodori A.M."/>
            <person name="Spurio R."/>
            <person name="Fabbretti A."/>
        </authorList>
    </citation>
    <scope>NUCLEOTIDE SEQUENCE [LARGE SCALE GENOMIC DNA]</scope>
    <source>
        <strain evidence="3 4">AM-2504</strain>
    </source>
</reference>
<evidence type="ECO:0000313" key="3">
    <source>
        <dbReference type="EMBL" id="TBO58723.1"/>
    </source>
</evidence>
<dbReference type="PROSITE" id="PS51257">
    <property type="entry name" value="PROKAR_LIPOPROTEIN"/>
    <property type="match status" value="1"/>
</dbReference>
<dbReference type="InterPro" id="IPR039424">
    <property type="entry name" value="SBP_5"/>
</dbReference>
<dbReference type="Gene3D" id="3.10.105.10">
    <property type="entry name" value="Dipeptide-binding Protein, Domain 3"/>
    <property type="match status" value="1"/>
</dbReference>
<evidence type="ECO:0000256" key="1">
    <source>
        <dbReference type="SAM" id="SignalP"/>
    </source>
</evidence>
<dbReference type="PANTHER" id="PTHR30290">
    <property type="entry name" value="PERIPLASMIC BINDING COMPONENT OF ABC TRANSPORTER"/>
    <property type="match status" value="1"/>
</dbReference>
<dbReference type="GO" id="GO:0043190">
    <property type="term" value="C:ATP-binding cassette (ABC) transporter complex"/>
    <property type="evidence" value="ECO:0007669"/>
    <property type="project" value="InterPro"/>
</dbReference>
<dbReference type="Proteomes" id="UP000292452">
    <property type="component" value="Unassembled WGS sequence"/>
</dbReference>
<organism evidence="3 4">
    <name type="scientific">Streptomyces kasugaensis</name>
    <dbReference type="NCBI Taxonomy" id="1946"/>
    <lineage>
        <taxon>Bacteria</taxon>
        <taxon>Bacillati</taxon>
        <taxon>Actinomycetota</taxon>
        <taxon>Actinomycetes</taxon>
        <taxon>Kitasatosporales</taxon>
        <taxon>Streptomycetaceae</taxon>
        <taxon>Streptomyces</taxon>
    </lineage>
</organism>
<sequence>MRGAKSATWVAGAIVVALGVTACGGGSSSSSAEAGVVRANWGDPQNPLEPANTNEVLGGKVLDMIFSNLKRYDPKTGEAKNASAESIESKDQQNFTIKVKKGLKFSNGEPVTAQSFVDAWNYGALSTNTQKNSYFFADIEGYDKVAPAEGKPTAKTLSGLKVVDDHTFTVKLNQKLSTWPVRLGYNAFAPLPKMFFDKHDEYLAKPVGNGPYAVESYDKGKQMKLVPNKNFTGENKPQNKGVLLKVYTDSNAAYADLQSGNLDVNDDIPAEQIKNAKSDLKGNYLSQPAGIMQAVTFPLYKAEWNKDGMEKVRKGLSMAIDRKAITDKVYNGTRTPATDLTSPVLGDANGYSKDVCGDTCTFNPAEAKKLIAEGGGIPGGKMTISYNADKDSHKQWVDAVCNSINNVVGDDKACVGNPVGTFGDFRNQITKGEMAMPFRAGWQMDYPQIENFLTPLYATGGASNDAKFSDPKFDELLKQAGAEADTKKATDLYKQAEKVVLDKVVSIPLWYQNGTAGWSEKVSDVHINAFSFPVFTDIKVKS</sequence>
<dbReference type="Gene3D" id="3.40.190.10">
    <property type="entry name" value="Periplasmic binding protein-like II"/>
    <property type="match status" value="1"/>
</dbReference>
<protein>
    <submittedName>
        <fullName evidence="3">ABC transporter substrate-binding protein</fullName>
    </submittedName>
</protein>